<proteinExistence type="predicted"/>
<comment type="caution">
    <text evidence="1">The sequence shown here is derived from an EMBL/GenBank/DDBJ whole genome shotgun (WGS) entry which is preliminary data.</text>
</comment>
<gene>
    <name evidence="1" type="ORF">T4D_4542</name>
</gene>
<dbReference type="EMBL" id="JYDT01000200">
    <property type="protein sequence ID" value="KRY81890.1"/>
    <property type="molecule type" value="Genomic_DNA"/>
</dbReference>
<evidence type="ECO:0000313" key="1">
    <source>
        <dbReference type="EMBL" id="KRY81890.1"/>
    </source>
</evidence>
<sequence length="157" mass="17843">MVSRSVLVGGIWGHIRAMWLKDTVQRREVPLGVKNFLSDDCSGAEWIREKGVLQITAAWLSESVQSCWRHNCGDPDKMAKTLGVLEGRKQHWSKKSEKSWEILGIAGQNLAKAPLTFNMNGQWQRSGHMYIIARHLNGILQNFKDGNRTRPDKEIGF</sequence>
<keyword evidence="2" id="KW-1185">Reference proteome</keyword>
<name>A0A0V1F808_TRIPS</name>
<evidence type="ECO:0000313" key="2">
    <source>
        <dbReference type="Proteomes" id="UP000054995"/>
    </source>
</evidence>
<protein>
    <submittedName>
        <fullName evidence="1">Uncharacterized protein</fullName>
    </submittedName>
</protein>
<accession>A0A0V1F808</accession>
<dbReference type="Proteomes" id="UP000054995">
    <property type="component" value="Unassembled WGS sequence"/>
</dbReference>
<reference evidence="1 2" key="1">
    <citation type="submission" date="2015-01" db="EMBL/GenBank/DDBJ databases">
        <title>Evolution of Trichinella species and genotypes.</title>
        <authorList>
            <person name="Korhonen P.K."/>
            <person name="Edoardo P."/>
            <person name="Giuseppe L.R."/>
            <person name="Gasser R.B."/>
        </authorList>
    </citation>
    <scope>NUCLEOTIDE SEQUENCE [LARGE SCALE GENOMIC DNA]</scope>
    <source>
        <strain evidence="1">ISS470</strain>
    </source>
</reference>
<organism evidence="1 2">
    <name type="scientific">Trichinella pseudospiralis</name>
    <name type="common">Parasitic roundworm</name>
    <dbReference type="NCBI Taxonomy" id="6337"/>
    <lineage>
        <taxon>Eukaryota</taxon>
        <taxon>Metazoa</taxon>
        <taxon>Ecdysozoa</taxon>
        <taxon>Nematoda</taxon>
        <taxon>Enoplea</taxon>
        <taxon>Dorylaimia</taxon>
        <taxon>Trichinellida</taxon>
        <taxon>Trichinellidae</taxon>
        <taxon>Trichinella</taxon>
    </lineage>
</organism>
<dbReference type="AlphaFoldDB" id="A0A0V1F808"/>